<proteinExistence type="predicted"/>
<evidence type="ECO:0000313" key="3">
    <source>
        <dbReference type="Proteomes" id="UP000305848"/>
    </source>
</evidence>
<comment type="caution">
    <text evidence="2">The sequence shown here is derived from an EMBL/GenBank/DDBJ whole genome shotgun (WGS) entry which is preliminary data.</text>
</comment>
<feature type="chain" id="PRO_5020362013" evidence="1">
    <location>
        <begin position="24"/>
        <end position="211"/>
    </location>
</feature>
<evidence type="ECO:0000313" key="2">
    <source>
        <dbReference type="EMBL" id="TKK64710.1"/>
    </source>
</evidence>
<dbReference type="RefSeq" id="WP_137263966.1">
    <property type="nucleotide sequence ID" value="NZ_SZQL01000029.1"/>
</dbReference>
<keyword evidence="3" id="KW-1185">Reference proteome</keyword>
<gene>
    <name evidence="2" type="ORF">FC093_21930</name>
</gene>
<feature type="signal peptide" evidence="1">
    <location>
        <begin position="1"/>
        <end position="23"/>
    </location>
</feature>
<evidence type="ECO:0000256" key="1">
    <source>
        <dbReference type="SAM" id="SignalP"/>
    </source>
</evidence>
<dbReference type="Proteomes" id="UP000305848">
    <property type="component" value="Unassembled WGS sequence"/>
</dbReference>
<reference evidence="2 3" key="1">
    <citation type="submission" date="2019-05" db="EMBL/GenBank/DDBJ databases">
        <title>Panacibacter sp. strain 17mud1-8 Genome sequencing and assembly.</title>
        <authorList>
            <person name="Chhetri G."/>
        </authorList>
    </citation>
    <scope>NUCLEOTIDE SEQUENCE [LARGE SCALE GENOMIC DNA]</scope>
    <source>
        <strain evidence="2 3">17mud1-8</strain>
    </source>
</reference>
<dbReference type="EMBL" id="SZQL01000029">
    <property type="protein sequence ID" value="TKK64710.1"/>
    <property type="molecule type" value="Genomic_DNA"/>
</dbReference>
<accession>A0A4U3KR11</accession>
<name>A0A4U3KR11_9BACT</name>
<sequence length="211" mass="24354">MKTFSIILQFVFCLCAFVNKASAQSYEGERLLLDVEKLTQMKSILSNMEEGYDILTQGYEAVKSISEGNFNLHQLFLDGLLKVSPVVCNYKKVTDIITSQIELTKEYKTAFNRFKQDTNFSPDEITYLGKVYNQLLNSSLRNLDDLTSIITNGMLRMSDDERLERIDALYKDMQDKLGFLRQFNNHTSILSLQRAKENNNVNALQQIYNLK</sequence>
<keyword evidence="1" id="KW-0732">Signal</keyword>
<dbReference type="AlphaFoldDB" id="A0A4U3KR11"/>
<protein>
    <submittedName>
        <fullName evidence="2">TerB family tellurite resistance protein</fullName>
    </submittedName>
</protein>
<organism evidence="2 3">
    <name type="scientific">Ilyomonas limi</name>
    <dbReference type="NCBI Taxonomy" id="2575867"/>
    <lineage>
        <taxon>Bacteria</taxon>
        <taxon>Pseudomonadati</taxon>
        <taxon>Bacteroidota</taxon>
        <taxon>Chitinophagia</taxon>
        <taxon>Chitinophagales</taxon>
        <taxon>Chitinophagaceae</taxon>
        <taxon>Ilyomonas</taxon>
    </lineage>
</organism>
<dbReference type="OrthoDB" id="826958at2"/>